<feature type="compositionally biased region" description="Basic and acidic residues" evidence="6">
    <location>
        <begin position="104"/>
        <end position="134"/>
    </location>
</feature>
<comment type="function">
    <text evidence="4 5">Cell division protein that is part of the divisome complex and is recruited early to the Z-ring. Probably stimulates Z-ring formation, perhaps through the cross-linking of FtsZ protofilaments. Its function overlaps with FtsA.</text>
</comment>
<reference evidence="8" key="1">
    <citation type="submission" date="2023-07" db="EMBL/GenBank/DDBJ databases">
        <title>30 novel species of actinomycetes from the DSMZ collection.</title>
        <authorList>
            <person name="Nouioui I."/>
        </authorList>
    </citation>
    <scope>NUCLEOTIDE SEQUENCE [LARGE SCALE GENOMIC DNA]</scope>
    <source>
        <strain evidence="8">DSM 45834</strain>
    </source>
</reference>
<gene>
    <name evidence="5 7" type="primary">sepF</name>
    <name evidence="7" type="ORF">RM445_13705</name>
</gene>
<evidence type="ECO:0000256" key="3">
    <source>
        <dbReference type="ARBA" id="ARBA00023306"/>
    </source>
</evidence>
<sequence>MGAMYRLKAYFGMVPAEDMAEYADEPPVERYAGRRREYAGDRWGDGEYPAEREYAAAPRDVRVEARVPEVRAEAVRSVDVRGAELREVGLRGVDDRAADRYDDDWDRRPVREPSRPVAVDRPREAVSRLDREPVRGSGLGPSAVRGALAMDTDALREPVRLPERPPPPTVPEQRLGGAAALARITTLQPRSYNEARTIGERYRDGVPVIMNLTELDDAAAKRLVDFAAGLAFALRGSIDKVTSRVFLLTPADVEVSADDARRLAERGLFRQD</sequence>
<keyword evidence="8" id="KW-1185">Reference proteome</keyword>
<organism evidence="7 8">
    <name type="scientific">Pseudonocardia charpentierae</name>
    <dbReference type="NCBI Taxonomy" id="3075545"/>
    <lineage>
        <taxon>Bacteria</taxon>
        <taxon>Bacillati</taxon>
        <taxon>Actinomycetota</taxon>
        <taxon>Actinomycetes</taxon>
        <taxon>Pseudonocardiales</taxon>
        <taxon>Pseudonocardiaceae</taxon>
        <taxon>Pseudonocardia</taxon>
    </lineage>
</organism>
<dbReference type="Pfam" id="PF04472">
    <property type="entry name" value="SepF"/>
    <property type="match status" value="1"/>
</dbReference>
<comment type="caution">
    <text evidence="7">The sequence shown here is derived from an EMBL/GenBank/DDBJ whole genome shotgun (WGS) entry which is preliminary data.</text>
</comment>
<dbReference type="Gene3D" id="3.30.110.150">
    <property type="entry name" value="SepF-like protein"/>
    <property type="match status" value="1"/>
</dbReference>
<dbReference type="EMBL" id="JAVREJ010000008">
    <property type="protein sequence ID" value="MDT0350582.1"/>
    <property type="molecule type" value="Genomic_DNA"/>
</dbReference>
<evidence type="ECO:0000313" key="8">
    <source>
        <dbReference type="Proteomes" id="UP001183202"/>
    </source>
</evidence>
<evidence type="ECO:0000313" key="7">
    <source>
        <dbReference type="EMBL" id="MDT0350582.1"/>
    </source>
</evidence>
<dbReference type="GO" id="GO:0051301">
    <property type="term" value="P:cell division"/>
    <property type="evidence" value="ECO:0007669"/>
    <property type="project" value="UniProtKB-KW"/>
</dbReference>
<comment type="subunit">
    <text evidence="5">Homodimer. Interacts with FtsZ.</text>
</comment>
<evidence type="ECO:0000256" key="5">
    <source>
        <dbReference type="HAMAP-Rule" id="MF_01197"/>
    </source>
</evidence>
<keyword evidence="2 5" id="KW-0717">Septation</keyword>
<feature type="region of interest" description="Disordered" evidence="6">
    <location>
        <begin position="104"/>
        <end position="143"/>
    </location>
</feature>
<dbReference type="Proteomes" id="UP001183202">
    <property type="component" value="Unassembled WGS sequence"/>
</dbReference>
<dbReference type="InterPro" id="IPR038594">
    <property type="entry name" value="SepF-like_sf"/>
</dbReference>
<evidence type="ECO:0000256" key="1">
    <source>
        <dbReference type="ARBA" id="ARBA00022618"/>
    </source>
</evidence>
<name>A0ABU2N9F5_9PSEU</name>
<accession>A0ABU2N9F5</accession>
<dbReference type="PANTHER" id="PTHR35798">
    <property type="entry name" value="CELL DIVISION PROTEIN SEPF"/>
    <property type="match status" value="1"/>
</dbReference>
<dbReference type="InterPro" id="IPR023052">
    <property type="entry name" value="Cell_div_SepF"/>
</dbReference>
<evidence type="ECO:0000256" key="4">
    <source>
        <dbReference type="ARBA" id="ARBA00044936"/>
    </source>
</evidence>
<dbReference type="InterPro" id="IPR007561">
    <property type="entry name" value="Cell_div_SepF/SepF-rel"/>
</dbReference>
<evidence type="ECO:0000256" key="2">
    <source>
        <dbReference type="ARBA" id="ARBA00023210"/>
    </source>
</evidence>
<keyword evidence="3 5" id="KW-0131">Cell cycle</keyword>
<comment type="similarity">
    <text evidence="5">Belongs to the SepF family.</text>
</comment>
<comment type="subcellular location">
    <subcellularLocation>
        <location evidence="5">Cytoplasm</location>
    </subcellularLocation>
    <text evidence="5">Localizes to the division site, in a FtsZ-dependent manner.</text>
</comment>
<keyword evidence="1 5" id="KW-0132">Cell division</keyword>
<keyword evidence="5" id="KW-0963">Cytoplasm</keyword>
<dbReference type="HAMAP" id="MF_01197">
    <property type="entry name" value="SepF"/>
    <property type="match status" value="1"/>
</dbReference>
<dbReference type="RefSeq" id="WP_311556607.1">
    <property type="nucleotide sequence ID" value="NZ_JAVREJ010000008.1"/>
</dbReference>
<dbReference type="PANTHER" id="PTHR35798:SF1">
    <property type="entry name" value="CELL DIVISION PROTEIN SEPF"/>
    <property type="match status" value="1"/>
</dbReference>
<protein>
    <recommendedName>
        <fullName evidence="5">Cell division protein SepF</fullName>
    </recommendedName>
</protein>
<evidence type="ECO:0000256" key="6">
    <source>
        <dbReference type="SAM" id="MobiDB-lite"/>
    </source>
</evidence>
<proteinExistence type="inferred from homology"/>